<dbReference type="PANTHER" id="PTHR12110">
    <property type="entry name" value="HYDROXYPYRUVATE ISOMERASE"/>
    <property type="match status" value="1"/>
</dbReference>
<dbReference type="InterPro" id="IPR006311">
    <property type="entry name" value="TAT_signal"/>
</dbReference>
<dbReference type="Gene3D" id="3.20.20.150">
    <property type="entry name" value="Divalent-metal-dependent TIM barrel enzymes"/>
    <property type="match status" value="1"/>
</dbReference>
<name>B4DBJ9_9BACT</name>
<keyword evidence="2" id="KW-0413">Isomerase</keyword>
<dbReference type="STRING" id="497964.CfE428DRAFT_6290"/>
<protein>
    <submittedName>
        <fullName evidence="2">Xylose isomerase domain protein TIM barrel</fullName>
    </submittedName>
</protein>
<sequence>MNTTSQITRRDFVARTALASAITAIAPSLARAESPAPRFKIIAFSKPFAKLGPEETADLVADVGWDGIECPVRAKAGQIAPERVEEDLPKMVEALKKRGKEVTIITTEITQLDPLAEKVLRTAAKLGIKKYRFGFVKYTADKPVPETVKEVGAALKDLAAFNRELGLQGGWQNHSGADMVGAPLWDIWTMIKDLDPRDIGVCFDIGHATIEGGLSWPIQARLLEPRYTAVFLKDFRWEKTAKGWEPVWCNFGEGTVHQSFLTHLKASSYTGPLCQHHEYKTLGTGPEMIANFKKDFAKLQEWLA</sequence>
<proteinExistence type="predicted"/>
<evidence type="ECO:0000313" key="3">
    <source>
        <dbReference type="Proteomes" id="UP000005824"/>
    </source>
</evidence>
<dbReference type="RefSeq" id="WP_006983608.1">
    <property type="nucleotide sequence ID" value="NZ_ABVL01000038.1"/>
</dbReference>
<dbReference type="PROSITE" id="PS51318">
    <property type="entry name" value="TAT"/>
    <property type="match status" value="1"/>
</dbReference>
<dbReference type="Pfam" id="PF01261">
    <property type="entry name" value="AP_endonuc_2"/>
    <property type="match status" value="1"/>
</dbReference>
<accession>B4DBJ9</accession>
<dbReference type="GO" id="GO:0016853">
    <property type="term" value="F:isomerase activity"/>
    <property type="evidence" value="ECO:0007669"/>
    <property type="project" value="UniProtKB-KW"/>
</dbReference>
<reference evidence="2 3" key="1">
    <citation type="journal article" date="2011" name="J. Bacteriol.">
        <title>Genome sequence of Chthoniobacter flavus Ellin428, an aerobic heterotrophic soil bacterium.</title>
        <authorList>
            <person name="Kant R."/>
            <person name="van Passel M.W."/>
            <person name="Palva A."/>
            <person name="Lucas S."/>
            <person name="Lapidus A."/>
            <person name="Glavina Del Rio T."/>
            <person name="Dalin E."/>
            <person name="Tice H."/>
            <person name="Bruce D."/>
            <person name="Goodwin L."/>
            <person name="Pitluck S."/>
            <person name="Larimer F.W."/>
            <person name="Land M.L."/>
            <person name="Hauser L."/>
            <person name="Sangwan P."/>
            <person name="de Vos W.M."/>
            <person name="Janssen P.H."/>
            <person name="Smidt H."/>
        </authorList>
    </citation>
    <scope>NUCLEOTIDE SEQUENCE [LARGE SCALE GENOMIC DNA]</scope>
    <source>
        <strain evidence="2 3">Ellin428</strain>
    </source>
</reference>
<dbReference type="PANTHER" id="PTHR12110:SF53">
    <property type="entry name" value="BLR5974 PROTEIN"/>
    <property type="match status" value="1"/>
</dbReference>
<dbReference type="eggNOG" id="COG1082">
    <property type="taxonomic scope" value="Bacteria"/>
</dbReference>
<organism evidence="2 3">
    <name type="scientific">Chthoniobacter flavus Ellin428</name>
    <dbReference type="NCBI Taxonomy" id="497964"/>
    <lineage>
        <taxon>Bacteria</taxon>
        <taxon>Pseudomonadati</taxon>
        <taxon>Verrucomicrobiota</taxon>
        <taxon>Spartobacteria</taxon>
        <taxon>Chthoniobacterales</taxon>
        <taxon>Chthoniobacteraceae</taxon>
        <taxon>Chthoniobacter</taxon>
    </lineage>
</organism>
<dbReference type="AlphaFoldDB" id="B4DBJ9"/>
<evidence type="ECO:0000259" key="1">
    <source>
        <dbReference type="Pfam" id="PF01261"/>
    </source>
</evidence>
<dbReference type="SUPFAM" id="SSF51658">
    <property type="entry name" value="Xylose isomerase-like"/>
    <property type="match status" value="1"/>
</dbReference>
<dbReference type="InterPro" id="IPR036237">
    <property type="entry name" value="Xyl_isomerase-like_sf"/>
</dbReference>
<dbReference type="InterPro" id="IPR013022">
    <property type="entry name" value="Xyl_isomerase-like_TIM-brl"/>
</dbReference>
<evidence type="ECO:0000313" key="2">
    <source>
        <dbReference type="EMBL" id="EDY16186.1"/>
    </source>
</evidence>
<gene>
    <name evidence="2" type="ORF">CfE428DRAFT_6290</name>
</gene>
<feature type="domain" description="Xylose isomerase-like TIM barrel" evidence="1">
    <location>
        <begin position="58"/>
        <end position="276"/>
    </location>
</feature>
<keyword evidence="3" id="KW-1185">Reference proteome</keyword>
<dbReference type="InterPro" id="IPR050312">
    <property type="entry name" value="IolE/XylAMocC-like"/>
</dbReference>
<comment type="caution">
    <text evidence="2">The sequence shown here is derived from an EMBL/GenBank/DDBJ whole genome shotgun (WGS) entry which is preliminary data.</text>
</comment>
<dbReference type="Proteomes" id="UP000005824">
    <property type="component" value="Unassembled WGS sequence"/>
</dbReference>
<dbReference type="EMBL" id="ABVL01000038">
    <property type="protein sequence ID" value="EDY16186.1"/>
    <property type="molecule type" value="Genomic_DNA"/>
</dbReference>
<dbReference type="InParanoid" id="B4DBJ9"/>